<evidence type="ECO:0000313" key="2">
    <source>
        <dbReference type="EMBL" id="EPS35899.1"/>
    </source>
</evidence>
<keyword evidence="3" id="KW-1185">Reference proteome</keyword>
<reference evidence="3" key="2">
    <citation type="submission" date="2013-04" db="EMBL/GenBank/DDBJ databases">
        <title>Genomic mechanisms accounting for the adaptation to parasitism in nematode-trapping fungi.</title>
        <authorList>
            <person name="Ahren D.G."/>
        </authorList>
    </citation>
    <scope>NUCLEOTIDE SEQUENCE [LARGE SCALE GENOMIC DNA]</scope>
    <source>
        <strain evidence="3">CBS 200.50</strain>
    </source>
</reference>
<dbReference type="Proteomes" id="UP000015100">
    <property type="component" value="Unassembled WGS sequence"/>
</dbReference>
<sequence>MSALWEETLTKIGEYESQIQDLEKQIRDGQHEISGLAARRDALEAEIQILQMEKFSGNG</sequence>
<comment type="caution">
    <text evidence="2">The sequence shown here is derived from an EMBL/GenBank/DDBJ whole genome shotgun (WGS) entry which is preliminary data.</text>
</comment>
<dbReference type="AlphaFoldDB" id="S7ZZP1"/>
<accession>S7ZZP1</accession>
<proteinExistence type="predicted"/>
<feature type="coiled-coil region" evidence="1">
    <location>
        <begin position="5"/>
        <end position="53"/>
    </location>
</feature>
<organism evidence="2 3">
    <name type="scientific">Dactylellina haptotyla (strain CBS 200.50)</name>
    <name type="common">Nematode-trapping fungus</name>
    <name type="synonym">Monacrosporium haptotylum</name>
    <dbReference type="NCBI Taxonomy" id="1284197"/>
    <lineage>
        <taxon>Eukaryota</taxon>
        <taxon>Fungi</taxon>
        <taxon>Dikarya</taxon>
        <taxon>Ascomycota</taxon>
        <taxon>Pezizomycotina</taxon>
        <taxon>Orbiliomycetes</taxon>
        <taxon>Orbiliales</taxon>
        <taxon>Orbiliaceae</taxon>
        <taxon>Dactylellina</taxon>
    </lineage>
</organism>
<evidence type="ECO:0000256" key="1">
    <source>
        <dbReference type="SAM" id="Coils"/>
    </source>
</evidence>
<keyword evidence="1" id="KW-0175">Coiled coil</keyword>
<evidence type="ECO:0000313" key="3">
    <source>
        <dbReference type="Proteomes" id="UP000015100"/>
    </source>
</evidence>
<gene>
    <name evidence="2" type="ORF">H072_10625</name>
</gene>
<protein>
    <submittedName>
        <fullName evidence="2">Uncharacterized protein</fullName>
    </submittedName>
</protein>
<dbReference type="EMBL" id="AQGS01001002">
    <property type="protein sequence ID" value="EPS35899.1"/>
    <property type="molecule type" value="Genomic_DNA"/>
</dbReference>
<reference evidence="2 3" key="1">
    <citation type="journal article" date="2013" name="PLoS Genet.">
        <title>Genomic mechanisms accounting for the adaptation to parasitism in nematode-trapping fungi.</title>
        <authorList>
            <person name="Meerupati T."/>
            <person name="Andersson K.M."/>
            <person name="Friman E."/>
            <person name="Kumar D."/>
            <person name="Tunlid A."/>
            <person name="Ahren D."/>
        </authorList>
    </citation>
    <scope>NUCLEOTIDE SEQUENCE [LARGE SCALE GENOMIC DNA]</scope>
    <source>
        <strain evidence="2 3">CBS 200.50</strain>
    </source>
</reference>
<name>S7ZZP1_DACHA</name>
<dbReference type="HOGENOM" id="CLU_2960688_0_0_1"/>